<evidence type="ECO:0000313" key="5">
    <source>
        <dbReference type="Proteomes" id="UP001500954"/>
    </source>
</evidence>
<reference evidence="5" key="1">
    <citation type="journal article" date="2019" name="Int. J. Syst. Evol. Microbiol.">
        <title>The Global Catalogue of Microorganisms (GCM) 10K type strain sequencing project: providing services to taxonomists for standard genome sequencing and annotation.</title>
        <authorList>
            <consortium name="The Broad Institute Genomics Platform"/>
            <consortium name="The Broad Institute Genome Sequencing Center for Infectious Disease"/>
            <person name="Wu L."/>
            <person name="Ma J."/>
        </authorList>
    </citation>
    <scope>NUCLEOTIDE SEQUENCE [LARGE SCALE GENOMIC DNA]</scope>
    <source>
        <strain evidence="5">JCM 17111</strain>
    </source>
</reference>
<evidence type="ECO:0000259" key="3">
    <source>
        <dbReference type="Pfam" id="PF00501"/>
    </source>
</evidence>
<dbReference type="PANTHER" id="PTHR43201:SF5">
    <property type="entry name" value="MEDIUM-CHAIN ACYL-COA LIGASE ACSF2, MITOCHONDRIAL"/>
    <property type="match status" value="1"/>
</dbReference>
<keyword evidence="5" id="KW-1185">Reference proteome</keyword>
<dbReference type="Gene3D" id="3.40.50.12780">
    <property type="entry name" value="N-terminal domain of ligase-like"/>
    <property type="match status" value="1"/>
</dbReference>
<feature type="domain" description="AMP-dependent synthetase/ligase" evidence="3">
    <location>
        <begin position="60"/>
        <end position="218"/>
    </location>
</feature>
<proteinExistence type="inferred from homology"/>
<gene>
    <name evidence="4" type="ORF">GCM10022395_27940</name>
</gene>
<dbReference type="InterPro" id="IPR042099">
    <property type="entry name" value="ANL_N_sf"/>
</dbReference>
<evidence type="ECO:0000256" key="2">
    <source>
        <dbReference type="ARBA" id="ARBA00022598"/>
    </source>
</evidence>
<comment type="similarity">
    <text evidence="1">Belongs to the ATP-dependent AMP-binding enzyme family.</text>
</comment>
<protein>
    <submittedName>
        <fullName evidence="4">AMP-binding protein</fullName>
    </submittedName>
</protein>
<keyword evidence="2" id="KW-0436">Ligase</keyword>
<dbReference type="SUPFAM" id="SSF56801">
    <property type="entry name" value="Acetyl-CoA synthetase-like"/>
    <property type="match status" value="1"/>
</dbReference>
<dbReference type="EMBL" id="BAABCY010000077">
    <property type="protein sequence ID" value="GAA3577602.1"/>
    <property type="molecule type" value="Genomic_DNA"/>
</dbReference>
<sequence>MMYTYKHIHQGFRLDGKHYNLNSLKDLAADYSKTKSDYLRELGAFLLDWTDNNDYLEVKTSGSTGVPKPIRLSKEAMRSSAMATGYFFNLKPGQKALHCLPTGFIAGKMMLVRALMLGLEIDVVQPEANPLASVNADYDFCAMTPFQVAASLDNLDTIKTLIIGGAPVGTTLVKALKEKKVQAFETYGMTETITHIAAKPVNGPLADSCFKVLPNVSITQDSRGCLVINAPRLSKAPVITNDIVKIHTPTAFEWLGRYDNVINSGGIKLFPEQIEAKLQDKIKQRFFIASEPDENLGARVILVVEGTKPVNIPQLFSGLNKYETPKHLYTVPKFAETPSGKVQRSKTLELLLN</sequence>
<evidence type="ECO:0000313" key="4">
    <source>
        <dbReference type="EMBL" id="GAA3577602.1"/>
    </source>
</evidence>
<evidence type="ECO:0000256" key="1">
    <source>
        <dbReference type="ARBA" id="ARBA00006432"/>
    </source>
</evidence>
<dbReference type="PANTHER" id="PTHR43201">
    <property type="entry name" value="ACYL-COA SYNTHETASE"/>
    <property type="match status" value="1"/>
</dbReference>
<dbReference type="InterPro" id="IPR000873">
    <property type="entry name" value="AMP-dep_synth/lig_dom"/>
</dbReference>
<dbReference type="Proteomes" id="UP001500954">
    <property type="component" value="Unassembled WGS sequence"/>
</dbReference>
<dbReference type="RefSeq" id="WP_345006934.1">
    <property type="nucleotide sequence ID" value="NZ_BAABCY010000077.1"/>
</dbReference>
<name>A0ABP6Y6A0_9FLAO</name>
<dbReference type="Pfam" id="PF00501">
    <property type="entry name" value="AMP-binding"/>
    <property type="match status" value="1"/>
</dbReference>
<dbReference type="Gene3D" id="3.30.300.30">
    <property type="match status" value="1"/>
</dbReference>
<accession>A0ABP6Y6A0</accession>
<comment type="caution">
    <text evidence="4">The sequence shown here is derived from an EMBL/GenBank/DDBJ whole genome shotgun (WGS) entry which is preliminary data.</text>
</comment>
<organism evidence="4 5">
    <name type="scientific">Snuella lapsa</name>
    <dbReference type="NCBI Taxonomy" id="870481"/>
    <lineage>
        <taxon>Bacteria</taxon>
        <taxon>Pseudomonadati</taxon>
        <taxon>Bacteroidota</taxon>
        <taxon>Flavobacteriia</taxon>
        <taxon>Flavobacteriales</taxon>
        <taxon>Flavobacteriaceae</taxon>
        <taxon>Snuella</taxon>
    </lineage>
</organism>
<dbReference type="InterPro" id="IPR045851">
    <property type="entry name" value="AMP-bd_C_sf"/>
</dbReference>